<feature type="non-terminal residue" evidence="1">
    <location>
        <position position="1"/>
    </location>
</feature>
<proteinExistence type="predicted"/>
<sequence length="76" mass="8447">MAFCRPKVLMTKKSGALNLKGNNGAYTAYFADTVSPEPLSCQRSQELGTKVTDPGWKQLLEDFMRFDEGDFKGLVP</sequence>
<protein>
    <submittedName>
        <fullName evidence="1">Uncharacterized protein</fullName>
    </submittedName>
</protein>
<dbReference type="EMBL" id="JADNRY010000956">
    <property type="protein sequence ID" value="KAF9023572.1"/>
    <property type="molecule type" value="Genomic_DNA"/>
</dbReference>
<gene>
    <name evidence="1" type="ORF">BDP27DRAFT_1352666</name>
</gene>
<accession>A0A9P5P0C7</accession>
<evidence type="ECO:0000313" key="2">
    <source>
        <dbReference type="Proteomes" id="UP000772434"/>
    </source>
</evidence>
<comment type="caution">
    <text evidence="1">The sequence shown here is derived from an EMBL/GenBank/DDBJ whole genome shotgun (WGS) entry which is preliminary data.</text>
</comment>
<evidence type="ECO:0000313" key="1">
    <source>
        <dbReference type="EMBL" id="KAF9023572.1"/>
    </source>
</evidence>
<reference evidence="1" key="1">
    <citation type="submission" date="2020-11" db="EMBL/GenBank/DDBJ databases">
        <authorList>
            <consortium name="DOE Joint Genome Institute"/>
            <person name="Ahrendt S."/>
            <person name="Riley R."/>
            <person name="Andreopoulos W."/>
            <person name="Labutti K."/>
            <person name="Pangilinan J."/>
            <person name="Ruiz-Duenas F.J."/>
            <person name="Barrasa J.M."/>
            <person name="Sanchez-Garcia M."/>
            <person name="Camarero S."/>
            <person name="Miyauchi S."/>
            <person name="Serrano A."/>
            <person name="Linde D."/>
            <person name="Babiker R."/>
            <person name="Drula E."/>
            <person name="Ayuso-Fernandez I."/>
            <person name="Pacheco R."/>
            <person name="Padilla G."/>
            <person name="Ferreira P."/>
            <person name="Barriuso J."/>
            <person name="Kellner H."/>
            <person name="Castanera R."/>
            <person name="Alfaro M."/>
            <person name="Ramirez L."/>
            <person name="Pisabarro A.G."/>
            <person name="Kuo A."/>
            <person name="Tritt A."/>
            <person name="Lipzen A."/>
            <person name="He G."/>
            <person name="Yan M."/>
            <person name="Ng V."/>
            <person name="Cullen D."/>
            <person name="Martin F."/>
            <person name="Rosso M.-N."/>
            <person name="Henrissat B."/>
            <person name="Hibbett D."/>
            <person name="Martinez A.T."/>
            <person name="Grigoriev I.V."/>
        </authorList>
    </citation>
    <scope>NUCLEOTIDE SEQUENCE</scope>
    <source>
        <strain evidence="1">AH 40177</strain>
    </source>
</reference>
<dbReference type="OrthoDB" id="3269273at2759"/>
<keyword evidence="2" id="KW-1185">Reference proteome</keyword>
<organism evidence="1 2">
    <name type="scientific">Rhodocollybia butyracea</name>
    <dbReference type="NCBI Taxonomy" id="206335"/>
    <lineage>
        <taxon>Eukaryota</taxon>
        <taxon>Fungi</taxon>
        <taxon>Dikarya</taxon>
        <taxon>Basidiomycota</taxon>
        <taxon>Agaricomycotina</taxon>
        <taxon>Agaricomycetes</taxon>
        <taxon>Agaricomycetidae</taxon>
        <taxon>Agaricales</taxon>
        <taxon>Marasmiineae</taxon>
        <taxon>Omphalotaceae</taxon>
        <taxon>Rhodocollybia</taxon>
    </lineage>
</organism>
<name>A0A9P5P0C7_9AGAR</name>
<dbReference type="Proteomes" id="UP000772434">
    <property type="component" value="Unassembled WGS sequence"/>
</dbReference>
<dbReference type="AlphaFoldDB" id="A0A9P5P0C7"/>